<reference evidence="2" key="2">
    <citation type="submission" date="2022-06" db="UniProtKB">
        <authorList>
            <consortium name="EnsemblMetazoa"/>
        </authorList>
    </citation>
    <scope>IDENTIFICATION</scope>
    <source>
        <strain evidence="2">PS312</strain>
    </source>
</reference>
<sequence>MDERIGLPNQQIVRDQSPPFSFTVTNKCSHVYKVGEERLKEKESKKRKKKKDSAQTIKGLKRLAIRRRREREKGQQPKSSYNVRRC</sequence>
<accession>A0A8R1ZAD0</accession>
<keyword evidence="3" id="KW-1185">Reference proteome</keyword>
<accession>A0A2A6D0X3</accession>
<name>A0A2A6D0X3_PRIPA</name>
<organism evidence="2 3">
    <name type="scientific">Pristionchus pacificus</name>
    <name type="common">Parasitic nematode worm</name>
    <dbReference type="NCBI Taxonomy" id="54126"/>
    <lineage>
        <taxon>Eukaryota</taxon>
        <taxon>Metazoa</taxon>
        <taxon>Ecdysozoa</taxon>
        <taxon>Nematoda</taxon>
        <taxon>Chromadorea</taxon>
        <taxon>Rhabditida</taxon>
        <taxon>Rhabditina</taxon>
        <taxon>Diplogasteromorpha</taxon>
        <taxon>Diplogasteroidea</taxon>
        <taxon>Neodiplogasteridae</taxon>
        <taxon>Pristionchus</taxon>
    </lineage>
</organism>
<reference evidence="3" key="1">
    <citation type="journal article" date="2008" name="Nat. Genet.">
        <title>The Pristionchus pacificus genome provides a unique perspective on nematode lifestyle and parasitism.</title>
        <authorList>
            <person name="Dieterich C."/>
            <person name="Clifton S.W."/>
            <person name="Schuster L.N."/>
            <person name="Chinwalla A."/>
            <person name="Delehaunty K."/>
            <person name="Dinkelacker I."/>
            <person name="Fulton L."/>
            <person name="Fulton R."/>
            <person name="Godfrey J."/>
            <person name="Minx P."/>
            <person name="Mitreva M."/>
            <person name="Roeseler W."/>
            <person name="Tian H."/>
            <person name="Witte H."/>
            <person name="Yang S.P."/>
            <person name="Wilson R.K."/>
            <person name="Sommer R.J."/>
        </authorList>
    </citation>
    <scope>NUCLEOTIDE SEQUENCE [LARGE SCALE GENOMIC DNA]</scope>
    <source>
        <strain evidence="3">PS312</strain>
    </source>
</reference>
<gene>
    <name evidence="2" type="primary">WBGene00283572</name>
</gene>
<dbReference type="Proteomes" id="UP000005239">
    <property type="component" value="Unassembled WGS sequence"/>
</dbReference>
<dbReference type="AlphaFoldDB" id="A0A2A6D0X3"/>
<protein>
    <submittedName>
        <fullName evidence="2">Uncharacterized protein</fullName>
    </submittedName>
</protein>
<evidence type="ECO:0000313" key="3">
    <source>
        <dbReference type="Proteomes" id="UP000005239"/>
    </source>
</evidence>
<evidence type="ECO:0000256" key="1">
    <source>
        <dbReference type="SAM" id="MobiDB-lite"/>
    </source>
</evidence>
<evidence type="ECO:0000313" key="2">
    <source>
        <dbReference type="EnsemblMetazoa" id="PPA45203.1"/>
    </source>
</evidence>
<feature type="compositionally biased region" description="Basic residues" evidence="1">
    <location>
        <begin position="59"/>
        <end position="70"/>
    </location>
</feature>
<dbReference type="EnsemblMetazoa" id="PPA45203.1">
    <property type="protein sequence ID" value="PPA45203.1"/>
    <property type="gene ID" value="WBGene00283572"/>
</dbReference>
<feature type="compositionally biased region" description="Polar residues" evidence="1">
    <location>
        <begin position="76"/>
        <end position="86"/>
    </location>
</feature>
<feature type="region of interest" description="Disordered" evidence="1">
    <location>
        <begin position="39"/>
        <end position="86"/>
    </location>
</feature>
<proteinExistence type="predicted"/>